<protein>
    <recommendedName>
        <fullName evidence="7">BTB domain-containing protein</fullName>
    </recommendedName>
</protein>
<dbReference type="CDD" id="cd18280">
    <property type="entry name" value="BTB_POZ_BPM_plant"/>
    <property type="match status" value="1"/>
</dbReference>
<dbReference type="Gramene" id="EES11744">
    <property type="protein sequence ID" value="EES11744"/>
    <property type="gene ID" value="SORBI_3006G006500"/>
</dbReference>
<evidence type="ECO:0000256" key="1">
    <source>
        <dbReference type="ARBA" id="ARBA00004906"/>
    </source>
</evidence>
<dbReference type="Gramene" id="OQU81068">
    <property type="protein sequence ID" value="OQU81068"/>
    <property type="gene ID" value="SORBI_3006G006500"/>
</dbReference>
<dbReference type="SMART" id="SM00061">
    <property type="entry name" value="MATH"/>
    <property type="match status" value="1"/>
</dbReference>
<dbReference type="EMBL" id="CM027685">
    <property type="protein sequence ID" value="KAG0524886.1"/>
    <property type="molecule type" value="Genomic_DNA"/>
</dbReference>
<dbReference type="InterPro" id="IPR056423">
    <property type="entry name" value="BACK_BPM_SPOP"/>
</dbReference>
<dbReference type="Gramene" id="OQU81069">
    <property type="protein sequence ID" value="OQU81069"/>
    <property type="gene ID" value="SORBI_3006G006500"/>
</dbReference>
<dbReference type="InterPro" id="IPR011333">
    <property type="entry name" value="SKP1/BTB/POZ_sf"/>
</dbReference>
<dbReference type="PANTHER" id="PTHR26379:SF429">
    <property type="entry name" value="OS10G0428900 PROTEIN"/>
    <property type="match status" value="1"/>
</dbReference>
<dbReference type="OrthoDB" id="6359816at2759"/>
<organism evidence="5 6">
    <name type="scientific">Sorghum bicolor</name>
    <name type="common">Sorghum</name>
    <name type="synonym">Sorghum vulgare</name>
    <dbReference type="NCBI Taxonomy" id="4558"/>
    <lineage>
        <taxon>Eukaryota</taxon>
        <taxon>Viridiplantae</taxon>
        <taxon>Streptophyta</taxon>
        <taxon>Embryophyta</taxon>
        <taxon>Tracheophyta</taxon>
        <taxon>Spermatophyta</taxon>
        <taxon>Magnoliopsida</taxon>
        <taxon>Liliopsida</taxon>
        <taxon>Poales</taxon>
        <taxon>Poaceae</taxon>
        <taxon>PACMAD clade</taxon>
        <taxon>Panicoideae</taxon>
        <taxon>Andropogonodae</taxon>
        <taxon>Andropogoneae</taxon>
        <taxon>Sorghinae</taxon>
        <taxon>Sorghum</taxon>
    </lineage>
</organism>
<comment type="caution">
    <text evidence="5">The sequence shown here is derived from an EMBL/GenBank/DDBJ whole genome shotgun (WGS) entry which is preliminary data.</text>
</comment>
<evidence type="ECO:0000313" key="6">
    <source>
        <dbReference type="Proteomes" id="UP000807115"/>
    </source>
</evidence>
<gene>
    <name evidence="5" type="ORF">BDA96_06G006800</name>
</gene>
<reference evidence="5" key="2">
    <citation type="submission" date="2020-10" db="EMBL/GenBank/DDBJ databases">
        <authorList>
            <person name="Cooper E.A."/>
            <person name="Brenton Z.W."/>
            <person name="Flinn B.S."/>
            <person name="Jenkins J."/>
            <person name="Shu S."/>
            <person name="Flowers D."/>
            <person name="Luo F."/>
            <person name="Wang Y."/>
            <person name="Xia P."/>
            <person name="Barry K."/>
            <person name="Daum C."/>
            <person name="Lipzen A."/>
            <person name="Yoshinaga Y."/>
            <person name="Schmutz J."/>
            <person name="Saski C."/>
            <person name="Vermerris W."/>
            <person name="Kresovich S."/>
        </authorList>
    </citation>
    <scope>NUCLEOTIDE SEQUENCE</scope>
</reference>
<dbReference type="GO" id="GO:0016567">
    <property type="term" value="P:protein ubiquitination"/>
    <property type="evidence" value="ECO:0007669"/>
    <property type="project" value="InterPro"/>
</dbReference>
<dbReference type="Pfam" id="PF00651">
    <property type="entry name" value="BTB"/>
    <property type="match status" value="1"/>
</dbReference>
<dbReference type="Proteomes" id="UP000807115">
    <property type="component" value="Chromosome 6"/>
</dbReference>
<evidence type="ECO:0000259" key="4">
    <source>
        <dbReference type="PROSITE" id="PS50144"/>
    </source>
</evidence>
<evidence type="ECO:0000256" key="2">
    <source>
        <dbReference type="ARBA" id="ARBA00010846"/>
    </source>
</evidence>
<evidence type="ECO:0008006" key="7">
    <source>
        <dbReference type="Google" id="ProtNLM"/>
    </source>
</evidence>
<dbReference type="Gene3D" id="3.30.710.10">
    <property type="entry name" value="Potassium Channel Kv1.1, Chain A"/>
    <property type="match status" value="1"/>
</dbReference>
<dbReference type="InterPro" id="IPR045005">
    <property type="entry name" value="BPM1-6"/>
</dbReference>
<accession>A0A921QR29</accession>
<dbReference type="Gene3D" id="2.60.210.10">
    <property type="entry name" value="Apoptosis, Tumor Necrosis Factor Receptor Associated Protein 2, Chain A"/>
    <property type="match status" value="1"/>
</dbReference>
<feature type="domain" description="MATH" evidence="4">
    <location>
        <begin position="26"/>
        <end position="155"/>
    </location>
</feature>
<comment type="similarity">
    <text evidence="2">Belongs to the Tdpoz family.</text>
</comment>
<reference evidence="5" key="1">
    <citation type="journal article" date="2019" name="BMC Genomics">
        <title>A new reference genome for Sorghum bicolor reveals high levels of sequence similarity between sweet and grain genotypes: implications for the genetics of sugar metabolism.</title>
        <authorList>
            <person name="Cooper E.A."/>
            <person name="Brenton Z.W."/>
            <person name="Flinn B.S."/>
            <person name="Jenkins J."/>
            <person name="Shu S."/>
            <person name="Flowers D."/>
            <person name="Luo F."/>
            <person name="Wang Y."/>
            <person name="Xia P."/>
            <person name="Barry K."/>
            <person name="Daum C."/>
            <person name="Lipzen A."/>
            <person name="Yoshinaga Y."/>
            <person name="Schmutz J."/>
            <person name="Saski C."/>
            <person name="Vermerris W."/>
            <person name="Kresovich S."/>
        </authorList>
    </citation>
    <scope>NUCLEOTIDE SEQUENCE</scope>
</reference>
<dbReference type="AlphaFoldDB" id="A0A921QR29"/>
<evidence type="ECO:0000259" key="3">
    <source>
        <dbReference type="PROSITE" id="PS50097"/>
    </source>
</evidence>
<dbReference type="SUPFAM" id="SSF49599">
    <property type="entry name" value="TRAF domain-like"/>
    <property type="match status" value="1"/>
</dbReference>
<dbReference type="SMART" id="SM00225">
    <property type="entry name" value="BTB"/>
    <property type="match status" value="1"/>
</dbReference>
<dbReference type="SUPFAM" id="SSF54695">
    <property type="entry name" value="POZ domain"/>
    <property type="match status" value="1"/>
</dbReference>
<dbReference type="InterPro" id="IPR002083">
    <property type="entry name" value="MATH/TRAF_dom"/>
</dbReference>
<sequence>MSSSTAASKRRKLARSASTIIATASKGYHILKIDGYSHTKAKPTGESIESNTFTVGDHTWYIGYYPNGDDSECSAYISLFLFLNETVPKPLEVQYDFRFIDEVVEEAPPSSLASADIVTFECRNDCSGYPKFIKREDLERSRHLKDDSFIVRCDIAVINKFRVEELANAPTTTSVSLPPPSDLHRHFGYLLQTEKGADVVFQVSGETFKAHRCVLAARSPVFSAELFGQMKESDATAGGVIHIDDMEAHVFKAMLFFVYTDSLPEMGKEDQTAMFQHMLVAADRYHLERLKLICEHKLCRCIKAATLATILPLAEQHHCQGLKKACFSFLSSPANLAAVLASDGFEHLNASCPSVIKELIAKLGT</sequence>
<dbReference type="OMA" id="WQCEKET"/>
<dbReference type="PROSITE" id="PS50144">
    <property type="entry name" value="MATH"/>
    <property type="match status" value="1"/>
</dbReference>
<dbReference type="PROSITE" id="PS50097">
    <property type="entry name" value="BTB"/>
    <property type="match status" value="1"/>
</dbReference>
<dbReference type="Pfam" id="PF22486">
    <property type="entry name" value="MATH_2"/>
    <property type="match status" value="1"/>
</dbReference>
<dbReference type="Pfam" id="PF24570">
    <property type="entry name" value="BACK_BPM_SPOP"/>
    <property type="match status" value="1"/>
</dbReference>
<dbReference type="Gene3D" id="1.25.40.420">
    <property type="match status" value="1"/>
</dbReference>
<feature type="domain" description="BTB" evidence="3">
    <location>
        <begin position="197"/>
        <end position="263"/>
    </location>
</feature>
<evidence type="ECO:0000313" key="5">
    <source>
        <dbReference type="EMBL" id="KAG0524886.1"/>
    </source>
</evidence>
<dbReference type="InterPro" id="IPR008974">
    <property type="entry name" value="TRAF-like"/>
</dbReference>
<dbReference type="KEGG" id="sbi:8065957"/>
<proteinExistence type="inferred from homology"/>
<dbReference type="CDD" id="cd00121">
    <property type="entry name" value="MATH"/>
    <property type="match status" value="1"/>
</dbReference>
<dbReference type="PANTHER" id="PTHR26379">
    <property type="entry name" value="BTB/POZ AND MATH DOMAIN-CONTAINING PROTEIN 1"/>
    <property type="match status" value="1"/>
</dbReference>
<dbReference type="InterPro" id="IPR000210">
    <property type="entry name" value="BTB/POZ_dom"/>
</dbReference>
<comment type="pathway">
    <text evidence="1">Protein modification; protein ubiquitination.</text>
</comment>
<name>A0A921QR29_SORBI</name>